<dbReference type="CTD" id="177414"/>
<dbReference type="Pfam" id="PF02206">
    <property type="entry name" value="WSN"/>
    <property type="match status" value="1"/>
</dbReference>
<accession>Q17566</accession>
<dbReference type="AGR" id="WB:WBGene00015306"/>
<name>Q17566_CAEEL</name>
<dbReference type="PANTHER" id="PTHR32525">
    <property type="entry name" value="PROTEIN-TYROSINE-PHOSPHATASE"/>
    <property type="match status" value="1"/>
</dbReference>
<dbReference type="FunCoup" id="Q17566">
    <property type="interactions" value="6"/>
</dbReference>
<keyword evidence="3" id="KW-0732">Signal</keyword>
<keyword evidence="2" id="KW-1133">Transmembrane helix</keyword>
<feature type="region of interest" description="Disordered" evidence="1">
    <location>
        <begin position="1014"/>
        <end position="1039"/>
    </location>
</feature>
<dbReference type="OMA" id="KGANNTR"/>
<dbReference type="OrthoDB" id="5846887at2759"/>
<feature type="signal peptide" evidence="3">
    <location>
        <begin position="1"/>
        <end position="17"/>
    </location>
</feature>
<feature type="region of interest" description="Disordered" evidence="1">
    <location>
        <begin position="26"/>
        <end position="66"/>
    </location>
</feature>
<evidence type="ECO:0000256" key="3">
    <source>
        <dbReference type="SAM" id="SignalP"/>
    </source>
</evidence>
<gene>
    <name evidence="5 7" type="ORF">C01G5.4</name>
    <name evidence="5" type="ORF">CELE_C01G5.4</name>
</gene>
<feature type="domain" description="Domain of unknown function WSN" evidence="4">
    <location>
        <begin position="146"/>
        <end position="213"/>
    </location>
</feature>
<sequence length="1079" mass="118947">MRVVSIIAVSLLLGLNAQKSIPHDSTHFGKGFSDPFGVPQNTGAQDQSSDIGQGRSVSSGSPDAASQDYQLIGQESSSDHSVSLATPLSKHAPDRRSSFLKRSASGHESPFSHPNADVSPSSPQQLHLAFANATTSTNVTNAKSTTNFDGYLKHISVIAHVANGITLQAGLMNEKIPIDAVVGELFGLRSIELSDIFYKLDKIAAWTRKLKDIPNDLKASTELDELESKILELDQIRMESDGVQNVLESSKLTDYFATVKNVKNNLEKYNFKLFSDANREISTVLITLEKILSSATAKELWNKYRSLPSQCKKMMAAIEAVKKIDKKSIEKEYGEMAVGATTFKPLEQVIDLMVRRERYSNKGANNTRNMVEANLEKVNEINANDASGDFKQILELVNRAEQDHSKMHTIGFSRGILDLKHVAGDARDQWLSNVLNISDEHFARITSGLQPLLKASDNLETLNDKLMTVRSVALSQSLVALESLVTTITSYSSLSKGFKILLNDYDECERIQSVTTDYIRSPGITLIRFVKDVQKPINEMLEIAMKLDVEGLNAEYAKFNELNKYGDGGPHSDQQLETIHENLKQQGSLTNLQNRVAGIQTLISGFDVNNFNSTVLSKADSVQAGMDDTRGIMKAVADEMNFLQCLQKSSSDSVMLSKGVRAIQRLRNVTADEIEPLETSTFYFSELFKELAAIKSIPEKMKNGASKETLELNRMAQSLSAIEYSASALKSAYGLLELESSIGQLKNVDAAVSGEIRKIKNPADIKKLQNQWGDHKKDMGSLENAVAKAKYFVAMINVSKLKTLDDYSAPLKELGAIPDVIMNVLGKVAVLKTLIRSIPRTERRKRSGENSEFKLIAAKAVLDKIAKLDLRFASLNSQFKAAPLAFQSFHTSLVKLFSTQQKIRASQKIGGGGGNAGSSSKECKFPFIHVIVSMVITLILAALVFLAYLCYRKKKQDDKTKEKTRYEDLLALKVYDEARQKLEEKEKLERLKSKSKVNEDGKAKLVDKNRMTPIATPMKDSNTLPGTPNNLGITPKQGSLMRTGMTPAATSLKVIGNKNALDGQEQEIHSQCAYGTNGF</sequence>
<feature type="transmembrane region" description="Helical" evidence="2">
    <location>
        <begin position="927"/>
        <end position="951"/>
    </location>
</feature>
<dbReference type="WormBase" id="C01G5.4a">
    <property type="protein sequence ID" value="CE23512"/>
    <property type="gene ID" value="WBGene00015306"/>
</dbReference>
<evidence type="ECO:0000313" key="6">
    <source>
        <dbReference type="Proteomes" id="UP000001940"/>
    </source>
</evidence>
<dbReference type="EMBL" id="BX284604">
    <property type="protein sequence ID" value="CCD62445.1"/>
    <property type="molecule type" value="Genomic_DNA"/>
</dbReference>
<dbReference type="PIR" id="F88710">
    <property type="entry name" value="F88710"/>
</dbReference>
<dbReference type="RefSeq" id="NP_500995.1">
    <property type="nucleotide sequence ID" value="NM_068594.6"/>
</dbReference>
<evidence type="ECO:0000259" key="4">
    <source>
        <dbReference type="SMART" id="SM00453"/>
    </source>
</evidence>
<evidence type="ECO:0000256" key="2">
    <source>
        <dbReference type="SAM" id="Phobius"/>
    </source>
</evidence>
<dbReference type="SMART" id="SM00453">
    <property type="entry name" value="WSN"/>
    <property type="match status" value="1"/>
</dbReference>
<evidence type="ECO:0000313" key="7">
    <source>
        <dbReference type="WormBase" id="C01G5.4a"/>
    </source>
</evidence>
<evidence type="ECO:0000256" key="1">
    <source>
        <dbReference type="SAM" id="MobiDB-lite"/>
    </source>
</evidence>
<organism evidence="5 6">
    <name type="scientific">Caenorhabditis elegans</name>
    <dbReference type="NCBI Taxonomy" id="6239"/>
    <lineage>
        <taxon>Eukaryota</taxon>
        <taxon>Metazoa</taxon>
        <taxon>Ecdysozoa</taxon>
        <taxon>Nematoda</taxon>
        <taxon>Chromadorea</taxon>
        <taxon>Rhabditida</taxon>
        <taxon>Rhabditina</taxon>
        <taxon>Rhabditomorpha</taxon>
        <taxon>Rhabditoidea</taxon>
        <taxon>Rhabditidae</taxon>
        <taxon>Peloderinae</taxon>
        <taxon>Caenorhabditis</taxon>
    </lineage>
</organism>
<dbReference type="PhylomeDB" id="Q17566"/>
<dbReference type="InterPro" id="IPR003125">
    <property type="entry name" value="WSN"/>
</dbReference>
<dbReference type="InParanoid" id="Q17566"/>
<reference evidence="5 6" key="1">
    <citation type="journal article" date="1998" name="Science">
        <title>Genome sequence of the nematode C. elegans: a platform for investigating biology.</title>
        <authorList>
            <consortium name="The C. elegans sequencing consortium"/>
            <person name="Sulson J.E."/>
            <person name="Waterston R."/>
        </authorList>
    </citation>
    <scope>NUCLEOTIDE SEQUENCE [LARGE SCALE GENOMIC DNA]</scope>
    <source>
        <strain evidence="5 6">Bristol N2</strain>
    </source>
</reference>
<protein>
    <recommendedName>
        <fullName evidence="4">Domain of unknown function WSN domain-containing protein</fullName>
    </recommendedName>
</protein>
<dbReference type="KEGG" id="cel:CELE_C01G5.4"/>
<keyword evidence="2" id="KW-0812">Transmembrane</keyword>
<feature type="region of interest" description="Disordered" evidence="1">
    <location>
        <begin position="80"/>
        <end position="123"/>
    </location>
</feature>
<dbReference type="PaxDb" id="6239-C01G5.4"/>
<dbReference type="PANTHER" id="PTHR32525:SF1">
    <property type="entry name" value="DOMAIN OF UNKNOWN FUNCTION WSN DOMAIN-CONTAINING PROTEIN-RELATED"/>
    <property type="match status" value="1"/>
</dbReference>
<feature type="compositionally biased region" description="Polar residues" evidence="1">
    <location>
        <begin position="39"/>
        <end position="61"/>
    </location>
</feature>
<dbReference type="SMR" id="Q17566"/>
<dbReference type="eggNOG" id="ENOG502QR81">
    <property type="taxonomic scope" value="Eukaryota"/>
</dbReference>
<dbReference type="STRING" id="6239.C01G5.4a.1"/>
<dbReference type="Proteomes" id="UP000001940">
    <property type="component" value="Chromosome IV"/>
</dbReference>
<feature type="chain" id="PRO_5004185887" description="Domain of unknown function WSN domain-containing protein" evidence="3">
    <location>
        <begin position="18"/>
        <end position="1079"/>
    </location>
</feature>
<dbReference type="AlphaFoldDB" id="Q17566"/>
<dbReference type="PIR" id="T30996">
    <property type="entry name" value="T30996"/>
</dbReference>
<evidence type="ECO:0000313" key="5">
    <source>
        <dbReference type="EMBL" id="CCD62445.1"/>
    </source>
</evidence>
<dbReference type="GeneID" id="177414"/>
<proteinExistence type="predicted"/>
<feature type="compositionally biased region" description="Polar residues" evidence="1">
    <location>
        <begin position="1019"/>
        <end position="1032"/>
    </location>
</feature>
<dbReference type="UCSC" id="C01G5.4">
    <property type="organism name" value="c. elegans"/>
</dbReference>
<dbReference type="Bgee" id="WBGene00015306">
    <property type="expression patterns" value="Expressed in material anatomical entity and 3 other cell types or tissues"/>
</dbReference>
<keyword evidence="2" id="KW-0472">Membrane</keyword>
<keyword evidence="6" id="KW-1185">Reference proteome</keyword>
<dbReference type="HOGENOM" id="CLU_293059_0_0_1"/>